<reference evidence="2 3" key="1">
    <citation type="journal article" date="2012" name="Genome Biol.">
        <title>Genome and low-iron response of an oceanic diatom adapted to chronic iron limitation.</title>
        <authorList>
            <person name="Lommer M."/>
            <person name="Specht M."/>
            <person name="Roy A.S."/>
            <person name="Kraemer L."/>
            <person name="Andreson R."/>
            <person name="Gutowska M.A."/>
            <person name="Wolf J."/>
            <person name="Bergner S.V."/>
            <person name="Schilhabel M.B."/>
            <person name="Klostermeier U.C."/>
            <person name="Beiko R.G."/>
            <person name="Rosenstiel P."/>
            <person name="Hippler M."/>
            <person name="Laroche J."/>
        </authorList>
    </citation>
    <scope>NUCLEOTIDE SEQUENCE [LARGE SCALE GENOMIC DNA]</scope>
    <source>
        <strain evidence="2 3">CCMP1005</strain>
    </source>
</reference>
<name>K0SK61_THAOC</name>
<feature type="compositionally biased region" description="Low complexity" evidence="1">
    <location>
        <begin position="62"/>
        <end position="74"/>
    </location>
</feature>
<dbReference type="EMBL" id="AGNL01020067">
    <property type="protein sequence ID" value="EJK61391.1"/>
    <property type="molecule type" value="Genomic_DNA"/>
</dbReference>
<feature type="compositionally biased region" description="Basic residues" evidence="1">
    <location>
        <begin position="24"/>
        <end position="43"/>
    </location>
</feature>
<organism evidence="2 3">
    <name type="scientific">Thalassiosira oceanica</name>
    <name type="common">Marine diatom</name>
    <dbReference type="NCBI Taxonomy" id="159749"/>
    <lineage>
        <taxon>Eukaryota</taxon>
        <taxon>Sar</taxon>
        <taxon>Stramenopiles</taxon>
        <taxon>Ochrophyta</taxon>
        <taxon>Bacillariophyta</taxon>
        <taxon>Coscinodiscophyceae</taxon>
        <taxon>Thalassiosirophycidae</taxon>
        <taxon>Thalassiosirales</taxon>
        <taxon>Thalassiosiraceae</taxon>
        <taxon>Thalassiosira</taxon>
    </lineage>
</organism>
<gene>
    <name evidence="2" type="ORF">THAOC_18132</name>
</gene>
<protein>
    <submittedName>
        <fullName evidence="2">Uncharacterized protein</fullName>
    </submittedName>
</protein>
<accession>K0SK61</accession>
<evidence type="ECO:0000313" key="2">
    <source>
        <dbReference type="EMBL" id="EJK61391.1"/>
    </source>
</evidence>
<sequence>RAGRGARASGGRSEMVPRGGEGRGRRREGRGRRQGGRGRRQATKRGVSSLAGVPLPYLVEESSSSMSGPPSCRSAVVGPERRRGRHDPVRPTPPASIRDRPDEVLRPLRGRDRRGENGPVSQLASSQASRPAPPR</sequence>
<evidence type="ECO:0000256" key="1">
    <source>
        <dbReference type="SAM" id="MobiDB-lite"/>
    </source>
</evidence>
<comment type="caution">
    <text evidence="2">The sequence shown here is derived from an EMBL/GenBank/DDBJ whole genome shotgun (WGS) entry which is preliminary data.</text>
</comment>
<feature type="non-terminal residue" evidence="2">
    <location>
        <position position="1"/>
    </location>
</feature>
<evidence type="ECO:0000313" key="3">
    <source>
        <dbReference type="Proteomes" id="UP000266841"/>
    </source>
</evidence>
<proteinExistence type="predicted"/>
<dbReference type="Proteomes" id="UP000266841">
    <property type="component" value="Unassembled WGS sequence"/>
</dbReference>
<feature type="compositionally biased region" description="Polar residues" evidence="1">
    <location>
        <begin position="119"/>
        <end position="129"/>
    </location>
</feature>
<keyword evidence="3" id="KW-1185">Reference proteome</keyword>
<feature type="region of interest" description="Disordered" evidence="1">
    <location>
        <begin position="1"/>
        <end position="135"/>
    </location>
</feature>
<dbReference type="AlphaFoldDB" id="K0SK61"/>
<feature type="compositionally biased region" description="Basic and acidic residues" evidence="1">
    <location>
        <begin position="97"/>
        <end position="116"/>
    </location>
</feature>
<feature type="compositionally biased region" description="Low complexity" evidence="1">
    <location>
        <begin position="1"/>
        <end position="13"/>
    </location>
</feature>